<reference evidence="5" key="2">
    <citation type="submission" date="2015-06" db="UniProtKB">
        <authorList>
            <consortium name="EnsemblProtists"/>
        </authorList>
    </citation>
    <scope>IDENTIFICATION</scope>
    <source>
        <strain evidence="5">Pr102</strain>
    </source>
</reference>
<keyword evidence="2" id="KW-1133">Transmembrane helix</keyword>
<dbReference type="InterPro" id="IPR036869">
    <property type="entry name" value="J_dom_sf"/>
</dbReference>
<dbReference type="InterPro" id="IPR001623">
    <property type="entry name" value="DnaJ_domain"/>
</dbReference>
<evidence type="ECO:0000259" key="4">
    <source>
        <dbReference type="PROSITE" id="PS50076"/>
    </source>
</evidence>
<dbReference type="CDD" id="cd06257">
    <property type="entry name" value="DnaJ"/>
    <property type="match status" value="1"/>
</dbReference>
<feature type="chain" id="PRO_5003587139" description="J domain-containing protein" evidence="3">
    <location>
        <begin position="18"/>
        <end position="317"/>
    </location>
</feature>
<dbReference type="Gene3D" id="1.10.287.110">
    <property type="entry name" value="DnaJ domain"/>
    <property type="match status" value="1"/>
</dbReference>
<evidence type="ECO:0000313" key="6">
    <source>
        <dbReference type="Proteomes" id="UP000005238"/>
    </source>
</evidence>
<feature type="compositionally biased region" description="Low complexity" evidence="1">
    <location>
        <begin position="89"/>
        <end position="99"/>
    </location>
</feature>
<dbReference type="PROSITE" id="PS50076">
    <property type="entry name" value="DNAJ_2"/>
    <property type="match status" value="1"/>
</dbReference>
<dbReference type="EnsemblProtists" id="Phyra74825">
    <property type="protein sequence ID" value="Phyra74825"/>
    <property type="gene ID" value="Phyra74825"/>
</dbReference>
<dbReference type="PANTHER" id="PTHR43948">
    <property type="entry name" value="DNAJ HOMOLOG SUBFAMILY B"/>
    <property type="match status" value="1"/>
</dbReference>
<dbReference type="PRINTS" id="PR00625">
    <property type="entry name" value="JDOMAIN"/>
</dbReference>
<proteinExistence type="predicted"/>
<dbReference type="AlphaFoldDB" id="H3GG94"/>
<accession>H3GG94</accession>
<reference evidence="6" key="1">
    <citation type="journal article" date="2006" name="Science">
        <title>Phytophthora genome sequences uncover evolutionary origins and mechanisms of pathogenesis.</title>
        <authorList>
            <person name="Tyler B.M."/>
            <person name="Tripathy S."/>
            <person name="Zhang X."/>
            <person name="Dehal P."/>
            <person name="Jiang R.H."/>
            <person name="Aerts A."/>
            <person name="Arredondo F.D."/>
            <person name="Baxter L."/>
            <person name="Bensasson D."/>
            <person name="Beynon J.L."/>
            <person name="Chapman J."/>
            <person name="Damasceno C.M."/>
            <person name="Dorrance A.E."/>
            <person name="Dou D."/>
            <person name="Dickerman A.W."/>
            <person name="Dubchak I.L."/>
            <person name="Garbelotto M."/>
            <person name="Gijzen M."/>
            <person name="Gordon S.G."/>
            <person name="Govers F."/>
            <person name="Grunwald N.J."/>
            <person name="Huang W."/>
            <person name="Ivors K.L."/>
            <person name="Jones R.W."/>
            <person name="Kamoun S."/>
            <person name="Krampis K."/>
            <person name="Lamour K.H."/>
            <person name="Lee M.K."/>
            <person name="McDonald W.H."/>
            <person name="Medina M."/>
            <person name="Meijer H.J."/>
            <person name="Nordberg E.K."/>
            <person name="Maclean D.J."/>
            <person name="Ospina-Giraldo M.D."/>
            <person name="Morris P.F."/>
            <person name="Phuntumart V."/>
            <person name="Putnam N.H."/>
            <person name="Rash S."/>
            <person name="Rose J.K."/>
            <person name="Sakihama Y."/>
            <person name="Salamov A.A."/>
            <person name="Savidor A."/>
            <person name="Scheuring C.F."/>
            <person name="Smith B.M."/>
            <person name="Sobral B.W."/>
            <person name="Terry A."/>
            <person name="Torto-Alalibo T.A."/>
            <person name="Win J."/>
            <person name="Xu Z."/>
            <person name="Zhang H."/>
            <person name="Grigoriev I.V."/>
            <person name="Rokhsar D.S."/>
            <person name="Boore J.L."/>
        </authorList>
    </citation>
    <scope>NUCLEOTIDE SEQUENCE [LARGE SCALE GENOMIC DNA]</scope>
    <source>
        <strain evidence="6">Pr102</strain>
    </source>
</reference>
<keyword evidence="3" id="KW-0732">Signal</keyword>
<dbReference type="eggNOG" id="KOG0713">
    <property type="taxonomic scope" value="Eukaryota"/>
</dbReference>
<name>H3GG94_PHYRM</name>
<dbReference type="SMART" id="SM00271">
    <property type="entry name" value="DnaJ"/>
    <property type="match status" value="1"/>
</dbReference>
<dbReference type="VEuPathDB" id="FungiDB:KRP23_13358"/>
<dbReference type="VEuPathDB" id="FungiDB:KRP22_1032"/>
<dbReference type="OMA" id="VNNTAKC"/>
<feature type="region of interest" description="Disordered" evidence="1">
    <location>
        <begin position="77"/>
        <end position="99"/>
    </location>
</feature>
<dbReference type="STRING" id="164328.H3GG94"/>
<dbReference type="HOGENOM" id="CLU_919704_0_0_1"/>
<sequence length="317" mass="36071">MRAVAFVLLVLLAGARGFGEDPYKVLGVQRSASETEIKRAYRSLALKWHPDKNPGNPQAEQQFMRIGAAYDQLNKPAPAAAEHERRQRQQNYYRQQQQQRYGGYNNYGRGYDYSYSQRFDLSHLSTPFLLVVLFAAVAGLMSLGNKTTEDEGTRPTEHKEPRESPLKQIAKVFAPSIYELNPLYLTARGRRTLVFFPDDTRHGCSVRDQFGVVEKLASEFQRDPLTFCWVDMNTQPADKRVLWQTQFGNAAPAFFWLTLFVMLSAFVVGLSYKGKKISLLPRNSSESRQDLEDSVRKWLVRLAGGEVSQVESTPGLF</sequence>
<keyword evidence="2" id="KW-0472">Membrane</keyword>
<feature type="signal peptide" evidence="3">
    <location>
        <begin position="1"/>
        <end position="17"/>
    </location>
</feature>
<dbReference type="SUPFAM" id="SSF46565">
    <property type="entry name" value="Chaperone J-domain"/>
    <property type="match status" value="1"/>
</dbReference>
<feature type="domain" description="J" evidence="4">
    <location>
        <begin position="21"/>
        <end position="102"/>
    </location>
</feature>
<dbReference type="EMBL" id="DS566007">
    <property type="status" value="NOT_ANNOTATED_CDS"/>
    <property type="molecule type" value="Genomic_DNA"/>
</dbReference>
<dbReference type="PANTHER" id="PTHR43948:SF10">
    <property type="entry name" value="MRJ, ISOFORM E"/>
    <property type="match status" value="1"/>
</dbReference>
<evidence type="ECO:0000256" key="2">
    <source>
        <dbReference type="SAM" id="Phobius"/>
    </source>
</evidence>
<evidence type="ECO:0000256" key="1">
    <source>
        <dbReference type="SAM" id="MobiDB-lite"/>
    </source>
</evidence>
<organism evidence="5 6">
    <name type="scientific">Phytophthora ramorum</name>
    <name type="common">Sudden oak death agent</name>
    <dbReference type="NCBI Taxonomy" id="164328"/>
    <lineage>
        <taxon>Eukaryota</taxon>
        <taxon>Sar</taxon>
        <taxon>Stramenopiles</taxon>
        <taxon>Oomycota</taxon>
        <taxon>Peronosporomycetes</taxon>
        <taxon>Peronosporales</taxon>
        <taxon>Peronosporaceae</taxon>
        <taxon>Phytophthora</taxon>
    </lineage>
</organism>
<dbReference type="InParanoid" id="H3GG94"/>
<evidence type="ECO:0000313" key="5">
    <source>
        <dbReference type="EnsemblProtists" id="Phyra74825"/>
    </source>
</evidence>
<dbReference type="Proteomes" id="UP000005238">
    <property type="component" value="Unassembled WGS sequence"/>
</dbReference>
<dbReference type="Pfam" id="PF00226">
    <property type="entry name" value="DnaJ"/>
    <property type="match status" value="1"/>
</dbReference>
<protein>
    <recommendedName>
        <fullName evidence="4">J domain-containing protein</fullName>
    </recommendedName>
</protein>
<evidence type="ECO:0000256" key="3">
    <source>
        <dbReference type="SAM" id="SignalP"/>
    </source>
</evidence>
<keyword evidence="6" id="KW-1185">Reference proteome</keyword>
<feature type="transmembrane region" description="Helical" evidence="2">
    <location>
        <begin position="253"/>
        <end position="272"/>
    </location>
</feature>
<keyword evidence="2" id="KW-0812">Transmembrane</keyword>